<sequence length="33" mass="3515">MVFNCLSTLWVLPGCISVVCINNSKGSGCIWVA</sequence>
<gene>
    <name evidence="2" type="ORF">CIPAW_15G070800</name>
</gene>
<evidence type="ECO:0000313" key="2">
    <source>
        <dbReference type="EMBL" id="KAG6626717.1"/>
    </source>
</evidence>
<keyword evidence="1" id="KW-0732">Signal</keyword>
<reference evidence="2" key="1">
    <citation type="submission" date="2020-12" db="EMBL/GenBank/DDBJ databases">
        <title>WGS assembly of Carya illinoinensis cv. Pawnee.</title>
        <authorList>
            <person name="Platts A."/>
            <person name="Shu S."/>
            <person name="Wright S."/>
            <person name="Barry K."/>
            <person name="Edger P."/>
            <person name="Pires J.C."/>
            <person name="Schmutz J."/>
        </authorList>
    </citation>
    <scope>NUCLEOTIDE SEQUENCE</scope>
    <source>
        <tissue evidence="2">Leaf</tissue>
    </source>
</reference>
<protein>
    <submittedName>
        <fullName evidence="2">Uncharacterized protein</fullName>
    </submittedName>
</protein>
<feature type="chain" id="PRO_5035800632" evidence="1">
    <location>
        <begin position="18"/>
        <end position="33"/>
    </location>
</feature>
<keyword evidence="3" id="KW-1185">Reference proteome</keyword>
<comment type="caution">
    <text evidence="2">The sequence shown here is derived from an EMBL/GenBank/DDBJ whole genome shotgun (WGS) entry which is preliminary data.</text>
</comment>
<dbReference type="EMBL" id="CM031823">
    <property type="protein sequence ID" value="KAG6626717.1"/>
    <property type="molecule type" value="Genomic_DNA"/>
</dbReference>
<name>A0A8T1NCM0_CARIL</name>
<evidence type="ECO:0000256" key="1">
    <source>
        <dbReference type="SAM" id="SignalP"/>
    </source>
</evidence>
<accession>A0A8T1NCM0</accession>
<dbReference type="Proteomes" id="UP000811609">
    <property type="component" value="Chromosome 15"/>
</dbReference>
<feature type="signal peptide" evidence="1">
    <location>
        <begin position="1"/>
        <end position="17"/>
    </location>
</feature>
<organism evidence="2 3">
    <name type="scientific">Carya illinoinensis</name>
    <name type="common">Pecan</name>
    <dbReference type="NCBI Taxonomy" id="32201"/>
    <lineage>
        <taxon>Eukaryota</taxon>
        <taxon>Viridiplantae</taxon>
        <taxon>Streptophyta</taxon>
        <taxon>Embryophyta</taxon>
        <taxon>Tracheophyta</taxon>
        <taxon>Spermatophyta</taxon>
        <taxon>Magnoliopsida</taxon>
        <taxon>eudicotyledons</taxon>
        <taxon>Gunneridae</taxon>
        <taxon>Pentapetalae</taxon>
        <taxon>rosids</taxon>
        <taxon>fabids</taxon>
        <taxon>Fagales</taxon>
        <taxon>Juglandaceae</taxon>
        <taxon>Carya</taxon>
    </lineage>
</organism>
<proteinExistence type="predicted"/>
<evidence type="ECO:0000313" key="3">
    <source>
        <dbReference type="Proteomes" id="UP000811609"/>
    </source>
</evidence>
<dbReference type="AlphaFoldDB" id="A0A8T1NCM0"/>